<protein>
    <submittedName>
        <fullName evidence="2">Uncharacterized protein</fullName>
    </submittedName>
</protein>
<sequence>MPKSAIGGRRRRGDRGGRGRGDGAAGVDGGSDRAEAGPTGEHVGEASGSAVPQTPGSSTQGYVDDTLHDFGSPSASFFDDVRSPASMEQQFGQEGSYYADLARCLQESPQDTLRPATDQVHATLPVDLNESAFEPLGYFSFALGGTPPSAFVDVHPQVDPVIPAEEGHEEPTPEPCRGCRVPRRQGCGTGGHM</sequence>
<name>A0ABU6QL91_9FABA</name>
<organism evidence="2 3">
    <name type="scientific">Stylosanthes scabra</name>
    <dbReference type="NCBI Taxonomy" id="79078"/>
    <lineage>
        <taxon>Eukaryota</taxon>
        <taxon>Viridiplantae</taxon>
        <taxon>Streptophyta</taxon>
        <taxon>Embryophyta</taxon>
        <taxon>Tracheophyta</taxon>
        <taxon>Spermatophyta</taxon>
        <taxon>Magnoliopsida</taxon>
        <taxon>eudicotyledons</taxon>
        <taxon>Gunneridae</taxon>
        <taxon>Pentapetalae</taxon>
        <taxon>rosids</taxon>
        <taxon>fabids</taxon>
        <taxon>Fabales</taxon>
        <taxon>Fabaceae</taxon>
        <taxon>Papilionoideae</taxon>
        <taxon>50 kb inversion clade</taxon>
        <taxon>dalbergioids sensu lato</taxon>
        <taxon>Dalbergieae</taxon>
        <taxon>Pterocarpus clade</taxon>
        <taxon>Stylosanthes</taxon>
    </lineage>
</organism>
<evidence type="ECO:0000313" key="2">
    <source>
        <dbReference type="EMBL" id="MED6112660.1"/>
    </source>
</evidence>
<dbReference type="EMBL" id="JASCZI010000607">
    <property type="protein sequence ID" value="MED6112660.1"/>
    <property type="molecule type" value="Genomic_DNA"/>
</dbReference>
<gene>
    <name evidence="2" type="ORF">PIB30_063590</name>
</gene>
<proteinExistence type="predicted"/>
<accession>A0ABU6QL91</accession>
<reference evidence="2 3" key="1">
    <citation type="journal article" date="2023" name="Plants (Basel)">
        <title>Bridging the Gap: Combining Genomics and Transcriptomics Approaches to Understand Stylosanthes scabra, an Orphan Legume from the Brazilian Caatinga.</title>
        <authorList>
            <person name="Ferreira-Neto J.R.C."/>
            <person name="da Silva M.D."/>
            <person name="Binneck E."/>
            <person name="de Melo N.F."/>
            <person name="da Silva R.H."/>
            <person name="de Melo A.L.T.M."/>
            <person name="Pandolfi V."/>
            <person name="Bustamante F.O."/>
            <person name="Brasileiro-Vidal A.C."/>
            <person name="Benko-Iseppon A.M."/>
        </authorList>
    </citation>
    <scope>NUCLEOTIDE SEQUENCE [LARGE SCALE GENOMIC DNA]</scope>
    <source>
        <tissue evidence="2">Leaves</tissue>
    </source>
</reference>
<comment type="caution">
    <text evidence="2">The sequence shown here is derived from an EMBL/GenBank/DDBJ whole genome shotgun (WGS) entry which is preliminary data.</text>
</comment>
<dbReference type="Proteomes" id="UP001341840">
    <property type="component" value="Unassembled WGS sequence"/>
</dbReference>
<feature type="region of interest" description="Disordered" evidence="1">
    <location>
        <begin position="1"/>
        <end position="70"/>
    </location>
</feature>
<feature type="compositionally biased region" description="Polar residues" evidence="1">
    <location>
        <begin position="50"/>
        <end position="61"/>
    </location>
</feature>
<evidence type="ECO:0000256" key="1">
    <source>
        <dbReference type="SAM" id="MobiDB-lite"/>
    </source>
</evidence>
<evidence type="ECO:0000313" key="3">
    <source>
        <dbReference type="Proteomes" id="UP001341840"/>
    </source>
</evidence>
<keyword evidence="3" id="KW-1185">Reference proteome</keyword>